<dbReference type="PANTHER" id="PTHR34280:SF18">
    <property type="match status" value="1"/>
</dbReference>
<evidence type="ECO:0000313" key="3">
    <source>
        <dbReference type="Proteomes" id="UP000243975"/>
    </source>
</evidence>
<name>A0A103YHJ3_CYNCS</name>
<dbReference type="PANTHER" id="PTHR34280">
    <property type="entry name" value="OS01G0920100 PROTEIN"/>
    <property type="match status" value="1"/>
</dbReference>
<dbReference type="OMA" id="ESIRNDM"/>
<dbReference type="STRING" id="59895.A0A103YHJ3"/>
<evidence type="ECO:0000256" key="1">
    <source>
        <dbReference type="SAM" id="MobiDB-lite"/>
    </source>
</evidence>
<dbReference type="Proteomes" id="UP000243975">
    <property type="component" value="Unassembled WGS sequence"/>
</dbReference>
<dbReference type="EMBL" id="LEKV01001068">
    <property type="protein sequence ID" value="KVI09214.1"/>
    <property type="molecule type" value="Genomic_DNA"/>
</dbReference>
<protein>
    <submittedName>
        <fullName evidence="2">Uncharacterized protein</fullName>
    </submittedName>
</protein>
<proteinExistence type="predicted"/>
<reference evidence="2 3" key="1">
    <citation type="journal article" date="2016" name="Sci. Rep.">
        <title>The genome sequence of the outbreeding globe artichoke constructed de novo incorporating a phase-aware low-pass sequencing strategy of F1 progeny.</title>
        <authorList>
            <person name="Scaglione D."/>
            <person name="Reyes-Chin-Wo S."/>
            <person name="Acquadro A."/>
            <person name="Froenicke L."/>
            <person name="Portis E."/>
            <person name="Beitel C."/>
            <person name="Tirone M."/>
            <person name="Mauro R."/>
            <person name="Lo Monaco A."/>
            <person name="Mauromicale G."/>
            <person name="Faccioli P."/>
            <person name="Cattivelli L."/>
            <person name="Rieseberg L."/>
            <person name="Michelmore R."/>
            <person name="Lanteri S."/>
        </authorList>
    </citation>
    <scope>NUCLEOTIDE SEQUENCE [LARGE SCALE GENOMIC DNA]</scope>
    <source>
        <strain evidence="2">2C</strain>
    </source>
</reference>
<dbReference type="InterPro" id="IPR038947">
    <property type="entry name" value="At3g27210-like"/>
</dbReference>
<accession>A0A103YHJ3</accession>
<feature type="compositionally biased region" description="Low complexity" evidence="1">
    <location>
        <begin position="160"/>
        <end position="173"/>
    </location>
</feature>
<evidence type="ECO:0000313" key="2">
    <source>
        <dbReference type="EMBL" id="KVI09214.1"/>
    </source>
</evidence>
<comment type="caution">
    <text evidence="2">The sequence shown here is derived from an EMBL/GenBank/DDBJ whole genome shotgun (WGS) entry which is preliminary data.</text>
</comment>
<gene>
    <name evidence="2" type="ORF">Ccrd_012402</name>
</gene>
<organism evidence="2 3">
    <name type="scientific">Cynara cardunculus var. scolymus</name>
    <name type="common">Globe artichoke</name>
    <name type="synonym">Cynara scolymus</name>
    <dbReference type="NCBI Taxonomy" id="59895"/>
    <lineage>
        <taxon>Eukaryota</taxon>
        <taxon>Viridiplantae</taxon>
        <taxon>Streptophyta</taxon>
        <taxon>Embryophyta</taxon>
        <taxon>Tracheophyta</taxon>
        <taxon>Spermatophyta</taxon>
        <taxon>Magnoliopsida</taxon>
        <taxon>eudicotyledons</taxon>
        <taxon>Gunneridae</taxon>
        <taxon>Pentapetalae</taxon>
        <taxon>asterids</taxon>
        <taxon>campanulids</taxon>
        <taxon>Asterales</taxon>
        <taxon>Asteraceae</taxon>
        <taxon>Carduoideae</taxon>
        <taxon>Cardueae</taxon>
        <taxon>Carduinae</taxon>
        <taxon>Cynara</taxon>
    </lineage>
</organism>
<keyword evidence="3" id="KW-1185">Reference proteome</keyword>
<sequence>MGACASTHRKASAMKVHVSSGFNRKPDDHPFIPPSPTKEKPPIINGNVAVKPQWPPLHSTESSRDFASKEETFFDSQAWLESDCEDDFMKFTPSRGNTPVHHSFSAGILRTKGGAATIDDQKPSITPSNPTKKKMRLSDLFNESLREKHDVDEENDEAANENGVVGRHGAVAVDGGGGGFKPKRERWAESVQVHGCLPRLLSSCRPVTPQQTEGQTK</sequence>
<dbReference type="AlphaFoldDB" id="A0A103YHJ3"/>
<dbReference type="Gramene" id="KVI09214">
    <property type="protein sequence ID" value="KVI09214"/>
    <property type="gene ID" value="Ccrd_012402"/>
</dbReference>
<feature type="region of interest" description="Disordered" evidence="1">
    <location>
        <begin position="148"/>
        <end position="183"/>
    </location>
</feature>
<feature type="region of interest" description="Disordered" evidence="1">
    <location>
        <begin position="1"/>
        <end position="43"/>
    </location>
</feature>